<dbReference type="PROSITE" id="PS50850">
    <property type="entry name" value="MFS"/>
    <property type="match status" value="1"/>
</dbReference>
<dbReference type="Pfam" id="PF05977">
    <property type="entry name" value="MFS_3"/>
    <property type="match status" value="1"/>
</dbReference>
<evidence type="ECO:0000256" key="6">
    <source>
        <dbReference type="ARBA" id="ARBA00023136"/>
    </source>
</evidence>
<dbReference type="PANTHER" id="PTHR23513:SF6">
    <property type="entry name" value="MAJOR FACILITATOR SUPERFAMILY ASSOCIATED DOMAIN-CONTAINING PROTEIN"/>
    <property type="match status" value="1"/>
</dbReference>
<proteinExistence type="predicted"/>
<keyword evidence="3" id="KW-1003">Cell membrane</keyword>
<dbReference type="EMBL" id="DRPZ01000206">
    <property type="protein sequence ID" value="HGY09969.1"/>
    <property type="molecule type" value="Genomic_DNA"/>
</dbReference>
<accession>A0A7C4V7H5</accession>
<dbReference type="InterPro" id="IPR020846">
    <property type="entry name" value="MFS_dom"/>
</dbReference>
<evidence type="ECO:0000256" key="4">
    <source>
        <dbReference type="ARBA" id="ARBA00022692"/>
    </source>
</evidence>
<feature type="transmembrane region" description="Helical" evidence="7">
    <location>
        <begin position="81"/>
        <end position="101"/>
    </location>
</feature>
<dbReference type="GO" id="GO:0022857">
    <property type="term" value="F:transmembrane transporter activity"/>
    <property type="evidence" value="ECO:0007669"/>
    <property type="project" value="InterPro"/>
</dbReference>
<reference evidence="9" key="1">
    <citation type="journal article" date="2020" name="mSystems">
        <title>Genome- and Community-Level Interaction Insights into Carbon Utilization and Element Cycling Functions of Hydrothermarchaeota in Hydrothermal Sediment.</title>
        <authorList>
            <person name="Zhou Z."/>
            <person name="Liu Y."/>
            <person name="Xu W."/>
            <person name="Pan J."/>
            <person name="Luo Z.H."/>
            <person name="Li M."/>
        </authorList>
    </citation>
    <scope>NUCLEOTIDE SEQUENCE [LARGE SCALE GENOMIC DNA]</scope>
    <source>
        <strain evidence="9">HyVt-570</strain>
    </source>
</reference>
<dbReference type="GO" id="GO:0005886">
    <property type="term" value="C:plasma membrane"/>
    <property type="evidence" value="ECO:0007669"/>
    <property type="project" value="UniProtKB-SubCell"/>
</dbReference>
<dbReference type="Gene3D" id="1.20.1250.20">
    <property type="entry name" value="MFS general substrate transporter like domains"/>
    <property type="match status" value="1"/>
</dbReference>
<evidence type="ECO:0000256" key="2">
    <source>
        <dbReference type="ARBA" id="ARBA00022448"/>
    </source>
</evidence>
<evidence type="ECO:0000256" key="7">
    <source>
        <dbReference type="SAM" id="Phobius"/>
    </source>
</evidence>
<feature type="transmembrane region" description="Helical" evidence="7">
    <location>
        <begin position="290"/>
        <end position="307"/>
    </location>
</feature>
<dbReference type="AlphaFoldDB" id="A0A7C4V7H5"/>
<evidence type="ECO:0000313" key="9">
    <source>
        <dbReference type="EMBL" id="HGY09969.1"/>
    </source>
</evidence>
<feature type="transmembrane region" description="Helical" evidence="7">
    <location>
        <begin position="107"/>
        <end position="133"/>
    </location>
</feature>
<dbReference type="SUPFAM" id="SSF103473">
    <property type="entry name" value="MFS general substrate transporter"/>
    <property type="match status" value="1"/>
</dbReference>
<feature type="transmembrane region" description="Helical" evidence="7">
    <location>
        <begin position="350"/>
        <end position="373"/>
    </location>
</feature>
<name>A0A7C4V7H5_9DEIN</name>
<feature type="transmembrane region" description="Helical" evidence="7">
    <location>
        <begin position="261"/>
        <end position="283"/>
    </location>
</feature>
<keyword evidence="4 7" id="KW-0812">Transmembrane</keyword>
<feature type="transmembrane region" description="Helical" evidence="7">
    <location>
        <begin position="154"/>
        <end position="175"/>
    </location>
</feature>
<dbReference type="CDD" id="cd06173">
    <property type="entry name" value="MFS_MefA_like"/>
    <property type="match status" value="1"/>
</dbReference>
<protein>
    <submittedName>
        <fullName evidence="9">MFS transporter</fullName>
    </submittedName>
</protein>
<evidence type="ECO:0000256" key="1">
    <source>
        <dbReference type="ARBA" id="ARBA00004651"/>
    </source>
</evidence>
<keyword evidence="5 7" id="KW-1133">Transmembrane helix</keyword>
<feature type="transmembrane region" description="Helical" evidence="7">
    <location>
        <begin position="49"/>
        <end position="69"/>
    </location>
</feature>
<feature type="domain" description="Major facilitator superfamily (MFS) profile" evidence="8">
    <location>
        <begin position="224"/>
        <end position="404"/>
    </location>
</feature>
<feature type="transmembrane region" description="Helical" evidence="7">
    <location>
        <begin position="379"/>
        <end position="398"/>
    </location>
</feature>
<evidence type="ECO:0000256" key="3">
    <source>
        <dbReference type="ARBA" id="ARBA00022475"/>
    </source>
</evidence>
<feature type="transmembrane region" description="Helical" evidence="7">
    <location>
        <begin position="220"/>
        <end position="241"/>
    </location>
</feature>
<dbReference type="InterPro" id="IPR036259">
    <property type="entry name" value="MFS_trans_sf"/>
</dbReference>
<feature type="transmembrane region" description="Helical" evidence="7">
    <location>
        <begin position="313"/>
        <end position="338"/>
    </location>
</feature>
<evidence type="ECO:0000256" key="5">
    <source>
        <dbReference type="ARBA" id="ARBA00022989"/>
    </source>
</evidence>
<dbReference type="InterPro" id="IPR010290">
    <property type="entry name" value="TM_effector"/>
</dbReference>
<sequence>MVVFILMLKVLRNRDFARLFTANFISEVGTQVYRIAIPIWALAVTKSPIVAAGVIAAQAAAKLLMGPLLSPLSDLHDRKRLMFWSEALSAVAVALLPLFFLQSLAGWIFVAFMIGVFQSVGDPAVFAVVPELVTESELDEANGLIMLPQRSLEMVFLGLAGALVGALGPVVAFWIDSASFVLSALILLGLPSLPAKGAEAKKDYWGMVIGGVRYFFKNPITRYVLGVLAPAAMFGGVEISVPPVLATQVFAGGDERLGSLYYGTMDAVFATGAVIGILIVPLVTQRIPRAVALLGGLGAFGLAEALIGVSPSLWLVLVFLGLMGIFNQIFIVPARSLIQSGVEPGYMGRVMAAWGALMTGSALVGMMLGGVLAEFLGPAQAFIVGGAGVLAAALSGWIRGVPKV</sequence>
<dbReference type="Proteomes" id="UP000885759">
    <property type="component" value="Unassembled WGS sequence"/>
</dbReference>
<organism evidence="9">
    <name type="scientific">Oceanithermus profundus</name>
    <dbReference type="NCBI Taxonomy" id="187137"/>
    <lineage>
        <taxon>Bacteria</taxon>
        <taxon>Thermotogati</taxon>
        <taxon>Deinococcota</taxon>
        <taxon>Deinococci</taxon>
        <taxon>Thermales</taxon>
        <taxon>Thermaceae</taxon>
        <taxon>Oceanithermus</taxon>
    </lineage>
</organism>
<comment type="subcellular location">
    <subcellularLocation>
        <location evidence="1">Cell membrane</location>
        <topology evidence="1">Multi-pass membrane protein</topology>
    </subcellularLocation>
</comment>
<evidence type="ECO:0000259" key="8">
    <source>
        <dbReference type="PROSITE" id="PS50850"/>
    </source>
</evidence>
<keyword evidence="2" id="KW-0813">Transport</keyword>
<gene>
    <name evidence="9" type="ORF">ENK37_07970</name>
</gene>
<keyword evidence="6 7" id="KW-0472">Membrane</keyword>
<dbReference type="PANTHER" id="PTHR23513">
    <property type="entry name" value="INTEGRAL MEMBRANE EFFLUX PROTEIN-RELATED"/>
    <property type="match status" value="1"/>
</dbReference>
<comment type="caution">
    <text evidence="9">The sequence shown here is derived from an EMBL/GenBank/DDBJ whole genome shotgun (WGS) entry which is preliminary data.</text>
</comment>